<comment type="catalytic activity">
    <reaction evidence="8">
        <text>DNA(n) + a 2'-deoxyribonucleoside 5'-triphosphate = DNA(n+1) + diphosphate</text>
        <dbReference type="Rhea" id="RHEA:22508"/>
        <dbReference type="Rhea" id="RHEA-COMP:17339"/>
        <dbReference type="Rhea" id="RHEA-COMP:17340"/>
        <dbReference type="ChEBI" id="CHEBI:33019"/>
        <dbReference type="ChEBI" id="CHEBI:61560"/>
        <dbReference type="ChEBI" id="CHEBI:173112"/>
        <dbReference type="EC" id="2.7.7.7"/>
    </reaction>
</comment>
<reference evidence="10" key="1">
    <citation type="journal article" date="2015" name="Nature">
        <title>Complex archaea that bridge the gap between prokaryotes and eukaryotes.</title>
        <authorList>
            <person name="Spang A."/>
            <person name="Saw J.H."/>
            <person name="Jorgensen S.L."/>
            <person name="Zaremba-Niedzwiedzka K."/>
            <person name="Martijn J."/>
            <person name="Lind A.E."/>
            <person name="van Eijk R."/>
            <person name="Schleper C."/>
            <person name="Guy L."/>
            <person name="Ettema T.J."/>
        </authorList>
    </citation>
    <scope>NUCLEOTIDE SEQUENCE</scope>
</reference>
<dbReference type="PANTHER" id="PTHR10133">
    <property type="entry name" value="DNA POLYMERASE I"/>
    <property type="match status" value="1"/>
</dbReference>
<evidence type="ECO:0000256" key="8">
    <source>
        <dbReference type="ARBA" id="ARBA00049244"/>
    </source>
</evidence>
<dbReference type="SUPFAM" id="SSF56672">
    <property type="entry name" value="DNA/RNA polymerases"/>
    <property type="match status" value="1"/>
</dbReference>
<dbReference type="Gene3D" id="3.30.420.10">
    <property type="entry name" value="Ribonuclease H-like superfamily/Ribonuclease H"/>
    <property type="match status" value="1"/>
</dbReference>
<proteinExistence type="inferred from homology"/>
<dbReference type="Pfam" id="PF00476">
    <property type="entry name" value="DNA_pol_A"/>
    <property type="match status" value="1"/>
</dbReference>
<dbReference type="EC" id="2.7.7.7" evidence="2"/>
<dbReference type="Gene3D" id="1.20.1060.10">
    <property type="entry name" value="Taq DNA Polymerase, Chain T, domain 4"/>
    <property type="match status" value="1"/>
</dbReference>
<dbReference type="InterPro" id="IPR036397">
    <property type="entry name" value="RNaseH_sf"/>
</dbReference>
<evidence type="ECO:0000256" key="4">
    <source>
        <dbReference type="ARBA" id="ARBA00022695"/>
    </source>
</evidence>
<gene>
    <name evidence="10" type="ORF">LCGC14_0458020</name>
</gene>
<evidence type="ECO:0000256" key="7">
    <source>
        <dbReference type="ARBA" id="ARBA00023125"/>
    </source>
</evidence>
<accession>A0A0F9SLA0</accession>
<dbReference type="SUPFAM" id="SSF53098">
    <property type="entry name" value="Ribonuclease H-like"/>
    <property type="match status" value="1"/>
</dbReference>
<keyword evidence="3" id="KW-0808">Transferase</keyword>
<dbReference type="Gene3D" id="1.10.150.20">
    <property type="entry name" value="5' to 3' exonuclease, C-terminal subdomain"/>
    <property type="match status" value="1"/>
</dbReference>
<name>A0A0F9SLA0_9ZZZZ</name>
<dbReference type="GO" id="GO:0003887">
    <property type="term" value="F:DNA-directed DNA polymerase activity"/>
    <property type="evidence" value="ECO:0007669"/>
    <property type="project" value="UniProtKB-KW"/>
</dbReference>
<dbReference type="SMART" id="SM00482">
    <property type="entry name" value="POLAc"/>
    <property type="match status" value="1"/>
</dbReference>
<dbReference type="GO" id="GO:0006261">
    <property type="term" value="P:DNA-templated DNA replication"/>
    <property type="evidence" value="ECO:0007669"/>
    <property type="project" value="InterPro"/>
</dbReference>
<evidence type="ECO:0000256" key="6">
    <source>
        <dbReference type="ARBA" id="ARBA00022932"/>
    </source>
</evidence>
<dbReference type="GO" id="GO:0003677">
    <property type="term" value="F:DNA binding"/>
    <property type="evidence" value="ECO:0007669"/>
    <property type="project" value="UniProtKB-KW"/>
</dbReference>
<dbReference type="InterPro" id="IPR012337">
    <property type="entry name" value="RNaseH-like_sf"/>
</dbReference>
<protein>
    <recommendedName>
        <fullName evidence="2">DNA-directed DNA polymerase</fullName>
        <ecNumber evidence="2">2.7.7.7</ecNumber>
    </recommendedName>
</protein>
<dbReference type="AlphaFoldDB" id="A0A0F9SLA0"/>
<keyword evidence="7" id="KW-0238">DNA-binding</keyword>
<dbReference type="PRINTS" id="PR00868">
    <property type="entry name" value="DNAPOLI"/>
</dbReference>
<dbReference type="PROSITE" id="PS00447">
    <property type="entry name" value="DNA_POLYMERASE_A"/>
    <property type="match status" value="1"/>
</dbReference>
<evidence type="ECO:0000256" key="5">
    <source>
        <dbReference type="ARBA" id="ARBA00022705"/>
    </source>
</evidence>
<evidence type="ECO:0000259" key="9">
    <source>
        <dbReference type="SMART" id="SM00482"/>
    </source>
</evidence>
<dbReference type="GO" id="GO:0006302">
    <property type="term" value="P:double-strand break repair"/>
    <property type="evidence" value="ECO:0007669"/>
    <property type="project" value="TreeGrafter"/>
</dbReference>
<dbReference type="EMBL" id="LAZR01000466">
    <property type="protein sequence ID" value="KKN67769.1"/>
    <property type="molecule type" value="Genomic_DNA"/>
</dbReference>
<dbReference type="InterPro" id="IPR001098">
    <property type="entry name" value="DNA-dir_DNA_pol_A_palm_dom"/>
</dbReference>
<comment type="caution">
    <text evidence="10">The sequence shown here is derived from an EMBL/GenBank/DDBJ whole genome shotgun (WGS) entry which is preliminary data.</text>
</comment>
<evidence type="ECO:0000256" key="1">
    <source>
        <dbReference type="ARBA" id="ARBA00007705"/>
    </source>
</evidence>
<keyword evidence="4" id="KW-0548">Nucleotidyltransferase</keyword>
<sequence length="495" mass="56570">MIERWQDTILQAHLLGYQPKSLKALTTIFLGVDLDKTFVSERKQVRYEERADEVLEGCARDAWATQALHQLFYPEIERRGLLDLYRKELRVTRVLMDMQRAGMPLSQERVAIAEADAIRKMGRLEVELAELGIEDPGDKTEIASKFWKGKARKKTTKTGLSTKAEHLREFATAEQKPWVDKKIEWSQVDHFLSTYLSAWRGEDMLYPSLNQTGTMTWRFSCSDPNLQNVPKSIGTPLYQMFVAPEGYTWISADYSQLELRMLAVLSGDANLLGVFERGEDLHALTISRIEWLRDLARGTEHEADFARRVAKIVNFGIPYKVSPKGLVENVTKEQTKMPQLPPKPLSFVLARELIEGFYNDYPDVLQWQENQIAFGSEHGYVETQLGRPLYVPLLTVSDERLHSAGTRQAVCYPVQGGGAEIVKDGMLRCPKFLRMQVHDELLYLARNQDVEEYKRHLAAELPDNGYSIPFPVDIKVGRTWGAIKSIPDTLFEDGE</sequence>
<keyword evidence="5" id="KW-0235">DNA replication</keyword>
<dbReference type="PANTHER" id="PTHR10133:SF27">
    <property type="entry name" value="DNA POLYMERASE NU"/>
    <property type="match status" value="1"/>
</dbReference>
<dbReference type="InterPro" id="IPR002298">
    <property type="entry name" value="DNA_polymerase_A"/>
</dbReference>
<comment type="similarity">
    <text evidence="1">Belongs to the DNA polymerase type-A family.</text>
</comment>
<dbReference type="InterPro" id="IPR043502">
    <property type="entry name" value="DNA/RNA_pol_sf"/>
</dbReference>
<feature type="domain" description="DNA-directed DNA polymerase family A palm" evidence="9">
    <location>
        <begin position="234"/>
        <end position="449"/>
    </location>
</feature>
<evidence type="ECO:0000313" key="10">
    <source>
        <dbReference type="EMBL" id="KKN67769.1"/>
    </source>
</evidence>
<organism evidence="10">
    <name type="scientific">marine sediment metagenome</name>
    <dbReference type="NCBI Taxonomy" id="412755"/>
    <lineage>
        <taxon>unclassified sequences</taxon>
        <taxon>metagenomes</taxon>
        <taxon>ecological metagenomes</taxon>
    </lineage>
</organism>
<evidence type="ECO:0000256" key="3">
    <source>
        <dbReference type="ARBA" id="ARBA00022679"/>
    </source>
</evidence>
<evidence type="ECO:0000256" key="2">
    <source>
        <dbReference type="ARBA" id="ARBA00012417"/>
    </source>
</evidence>
<dbReference type="Gene3D" id="3.30.70.370">
    <property type="match status" value="1"/>
</dbReference>
<keyword evidence="6" id="KW-0239">DNA-directed DNA polymerase</keyword>
<dbReference type="InterPro" id="IPR019760">
    <property type="entry name" value="DNA-dir_DNA_pol_A_CS"/>
</dbReference>